<dbReference type="Pfam" id="PF00324">
    <property type="entry name" value="AA_permease"/>
    <property type="match status" value="1"/>
</dbReference>
<name>A0A7V8V5K2_9BACT</name>
<reference evidence="7 8" key="1">
    <citation type="submission" date="2020-05" db="EMBL/GenBank/DDBJ databases">
        <title>Bremerella alba sp. nov., a novel planctomycete isolated from the surface of the macroalga Fucus spiralis.</title>
        <authorList>
            <person name="Godinho O."/>
            <person name="Botelho R."/>
            <person name="Albuquerque L."/>
            <person name="Wiegand S."/>
            <person name="Da Costa M.S."/>
            <person name="Lobo-Da-Cunha A."/>
            <person name="Jogler C."/>
            <person name="Lage O.M."/>
        </authorList>
    </citation>
    <scope>NUCLEOTIDE SEQUENCE [LARGE SCALE GENOMIC DNA]</scope>
    <source>
        <strain evidence="7 8">FF15</strain>
    </source>
</reference>
<feature type="transmembrane region" description="Helical" evidence="5">
    <location>
        <begin position="193"/>
        <end position="215"/>
    </location>
</feature>
<dbReference type="InterPro" id="IPR004841">
    <property type="entry name" value="AA-permease/SLC12A_dom"/>
</dbReference>
<feature type="transmembrane region" description="Helical" evidence="5">
    <location>
        <begin position="407"/>
        <end position="424"/>
    </location>
</feature>
<dbReference type="PIRSF" id="PIRSF006060">
    <property type="entry name" value="AA_transporter"/>
    <property type="match status" value="1"/>
</dbReference>
<feature type="transmembrane region" description="Helical" evidence="5">
    <location>
        <begin position="126"/>
        <end position="146"/>
    </location>
</feature>
<dbReference type="PANTHER" id="PTHR42770">
    <property type="entry name" value="AMINO ACID TRANSPORTER-RELATED"/>
    <property type="match status" value="1"/>
</dbReference>
<dbReference type="EMBL" id="JABRWO010000006">
    <property type="protein sequence ID" value="MBA2115377.1"/>
    <property type="molecule type" value="Genomic_DNA"/>
</dbReference>
<organism evidence="7 8">
    <name type="scientific">Bremerella alba</name>
    <dbReference type="NCBI Taxonomy" id="980252"/>
    <lineage>
        <taxon>Bacteria</taxon>
        <taxon>Pseudomonadati</taxon>
        <taxon>Planctomycetota</taxon>
        <taxon>Planctomycetia</taxon>
        <taxon>Pirellulales</taxon>
        <taxon>Pirellulaceae</taxon>
        <taxon>Bremerella</taxon>
    </lineage>
</organism>
<dbReference type="AlphaFoldDB" id="A0A7V8V5K2"/>
<feature type="domain" description="Amino acid permease/ SLC12A" evidence="6">
    <location>
        <begin position="18"/>
        <end position="398"/>
    </location>
</feature>
<feature type="transmembrane region" description="Helical" evidence="5">
    <location>
        <begin position="383"/>
        <end position="401"/>
    </location>
</feature>
<evidence type="ECO:0000313" key="7">
    <source>
        <dbReference type="EMBL" id="MBA2115377.1"/>
    </source>
</evidence>
<dbReference type="Proteomes" id="UP000551616">
    <property type="component" value="Unassembled WGS sequence"/>
</dbReference>
<dbReference type="InterPro" id="IPR050367">
    <property type="entry name" value="APC_superfamily"/>
</dbReference>
<comment type="subcellular location">
    <subcellularLocation>
        <location evidence="1">Membrane</location>
        <topology evidence="1">Multi-pass membrane protein</topology>
    </subcellularLocation>
</comment>
<dbReference type="GO" id="GO:0055085">
    <property type="term" value="P:transmembrane transport"/>
    <property type="evidence" value="ECO:0007669"/>
    <property type="project" value="InterPro"/>
</dbReference>
<evidence type="ECO:0000313" key="8">
    <source>
        <dbReference type="Proteomes" id="UP000551616"/>
    </source>
</evidence>
<feature type="transmembrane region" description="Helical" evidence="5">
    <location>
        <begin position="12"/>
        <end position="39"/>
    </location>
</feature>
<evidence type="ECO:0000256" key="1">
    <source>
        <dbReference type="ARBA" id="ARBA00004141"/>
    </source>
</evidence>
<protein>
    <submittedName>
        <fullName evidence="7">Putative transporter</fullName>
    </submittedName>
</protein>
<proteinExistence type="predicted"/>
<gene>
    <name evidence="7" type="ORF">HOV93_25520</name>
</gene>
<feature type="transmembrane region" description="Helical" evidence="5">
    <location>
        <begin position="357"/>
        <end position="376"/>
    </location>
</feature>
<keyword evidence="4 5" id="KW-0472">Membrane</keyword>
<feature type="transmembrane region" description="Helical" evidence="5">
    <location>
        <begin position="282"/>
        <end position="309"/>
    </location>
</feature>
<evidence type="ECO:0000256" key="2">
    <source>
        <dbReference type="ARBA" id="ARBA00022692"/>
    </source>
</evidence>
<feature type="transmembrane region" description="Helical" evidence="5">
    <location>
        <begin position="45"/>
        <end position="67"/>
    </location>
</feature>
<keyword evidence="2 5" id="KW-0812">Transmembrane</keyword>
<dbReference type="RefSeq" id="WP_207396799.1">
    <property type="nucleotide sequence ID" value="NZ_JABRWO010000006.1"/>
</dbReference>
<evidence type="ECO:0000259" key="6">
    <source>
        <dbReference type="Pfam" id="PF00324"/>
    </source>
</evidence>
<keyword evidence="8" id="KW-1185">Reference proteome</keyword>
<evidence type="ECO:0000256" key="4">
    <source>
        <dbReference type="ARBA" id="ARBA00023136"/>
    </source>
</evidence>
<evidence type="ECO:0000256" key="5">
    <source>
        <dbReference type="SAM" id="Phobius"/>
    </source>
</evidence>
<dbReference type="GO" id="GO:0016020">
    <property type="term" value="C:membrane"/>
    <property type="evidence" value="ECO:0007669"/>
    <property type="project" value="UniProtKB-SubCell"/>
</dbReference>
<comment type="caution">
    <text evidence="7">The sequence shown here is derived from an EMBL/GenBank/DDBJ whole genome shotgun (WGS) entry which is preliminary data.</text>
</comment>
<feature type="transmembrane region" description="Helical" evidence="5">
    <location>
        <begin position="153"/>
        <end position="173"/>
    </location>
</feature>
<evidence type="ECO:0000256" key="3">
    <source>
        <dbReference type="ARBA" id="ARBA00022989"/>
    </source>
</evidence>
<dbReference type="Gene3D" id="1.20.1740.10">
    <property type="entry name" value="Amino acid/polyamine transporter I"/>
    <property type="match status" value="1"/>
</dbReference>
<feature type="transmembrane region" description="Helical" evidence="5">
    <location>
        <begin position="88"/>
        <end position="114"/>
    </location>
</feature>
<accession>A0A7V8V5K2</accession>
<sequence length="439" mass="46429">MTQPPGELRRELGIPAAVITGLGSILGTGVFVSIGIAAGVAGESVVIAIVVAALVAICNGLSSAQLAANHPVSGGTYEYGYRWLNPSLGFLAGWMFLWAKSASAATAALGFSGYLLPLVIGDSRFFLIPLALLGLIVLTVIVLGGIRRTSQINALIVGMTIFVLLAFVYLGNYSSSSSHSLDFNEFWPANHSFAAFAQAVGLMFVAYTGYGRIATLGEEVTAPRRTIPIAVIVTLGISMLLYFLVAITALRNVDTETFSQYSSQGAAPLEMVARQFDLPGSAALMTLGAVTAMLGVLLNLLLGLSRIVLAMGRRGDMPRGLSLVTPTSGVPWTATIAVAVLIGAIICVGSVKLAWSFSAFTVLIYYAITNLCALQLKADERLYPRIIPVLGLVSCLALSFWVEREMWFVGIGLLGAGLVWHQVARQLTRRNTAGHDSAK</sequence>
<feature type="transmembrane region" description="Helical" evidence="5">
    <location>
        <begin position="227"/>
        <end position="250"/>
    </location>
</feature>
<keyword evidence="3 5" id="KW-1133">Transmembrane helix</keyword>
<feature type="transmembrane region" description="Helical" evidence="5">
    <location>
        <begin position="330"/>
        <end position="351"/>
    </location>
</feature>
<dbReference type="PANTHER" id="PTHR42770:SF7">
    <property type="entry name" value="MEMBRANE PROTEIN"/>
    <property type="match status" value="1"/>
</dbReference>